<dbReference type="PANTHER" id="PTHR23042">
    <property type="entry name" value="CIRCADIAN PROTEIN CLOCK/ARNT/BMAL/PAS"/>
    <property type="match status" value="1"/>
</dbReference>
<reference evidence="2" key="3">
    <citation type="submission" date="2025-09" db="UniProtKB">
        <authorList>
            <consortium name="Ensembl"/>
        </authorList>
    </citation>
    <scope>IDENTIFICATION</scope>
</reference>
<dbReference type="InterPro" id="IPR001067">
    <property type="entry name" value="Nuc_translocat"/>
</dbReference>
<dbReference type="GO" id="GO:0046983">
    <property type="term" value="F:protein dimerization activity"/>
    <property type="evidence" value="ECO:0007669"/>
    <property type="project" value="InterPro"/>
</dbReference>
<dbReference type="PRINTS" id="PR00785">
    <property type="entry name" value="NCTRNSLOCATR"/>
</dbReference>
<dbReference type="InterPro" id="IPR050933">
    <property type="entry name" value="Circadian_TF"/>
</dbReference>
<dbReference type="GeneTree" id="ENSGT00940000157523"/>
<dbReference type="GO" id="GO:0003700">
    <property type="term" value="F:DNA-binding transcription factor activity"/>
    <property type="evidence" value="ECO:0007669"/>
    <property type="project" value="InterPro"/>
</dbReference>
<dbReference type="SMART" id="SM00353">
    <property type="entry name" value="HLH"/>
    <property type="match status" value="1"/>
</dbReference>
<dbReference type="AlphaFoldDB" id="A0A671XQS2"/>
<feature type="domain" description="BHLH" evidence="1">
    <location>
        <begin position="30"/>
        <end position="83"/>
    </location>
</feature>
<reference evidence="2" key="2">
    <citation type="submission" date="2025-08" db="UniProtKB">
        <authorList>
            <consortium name="Ensembl"/>
        </authorList>
    </citation>
    <scope>IDENTIFICATION</scope>
</reference>
<dbReference type="Proteomes" id="UP000472265">
    <property type="component" value="Chromosome 4"/>
</dbReference>
<dbReference type="GO" id="GO:0005667">
    <property type="term" value="C:transcription regulator complex"/>
    <property type="evidence" value="ECO:0007669"/>
    <property type="project" value="InterPro"/>
</dbReference>
<dbReference type="PROSITE" id="PS50888">
    <property type="entry name" value="BHLH"/>
    <property type="match status" value="1"/>
</dbReference>
<dbReference type="SUPFAM" id="SSF47459">
    <property type="entry name" value="HLH, helix-loop-helix DNA-binding domain"/>
    <property type="match status" value="1"/>
</dbReference>
<dbReference type="Ensembl" id="ENSSAUT00010053830.1">
    <property type="protein sequence ID" value="ENSSAUP00010051180.1"/>
    <property type="gene ID" value="ENSSAUG00010021274.1"/>
</dbReference>
<organism evidence="2 3">
    <name type="scientific">Sparus aurata</name>
    <name type="common">Gilthead sea bream</name>
    <dbReference type="NCBI Taxonomy" id="8175"/>
    <lineage>
        <taxon>Eukaryota</taxon>
        <taxon>Metazoa</taxon>
        <taxon>Chordata</taxon>
        <taxon>Craniata</taxon>
        <taxon>Vertebrata</taxon>
        <taxon>Euteleostomi</taxon>
        <taxon>Actinopterygii</taxon>
        <taxon>Neopterygii</taxon>
        <taxon>Teleostei</taxon>
        <taxon>Neoteleostei</taxon>
        <taxon>Acanthomorphata</taxon>
        <taxon>Eupercaria</taxon>
        <taxon>Spariformes</taxon>
        <taxon>Sparidae</taxon>
        <taxon>Sparus</taxon>
    </lineage>
</organism>
<dbReference type="GO" id="GO:0005737">
    <property type="term" value="C:cytoplasm"/>
    <property type="evidence" value="ECO:0007669"/>
    <property type="project" value="InterPro"/>
</dbReference>
<evidence type="ECO:0000313" key="2">
    <source>
        <dbReference type="Ensembl" id="ENSSAUP00010051180.1"/>
    </source>
</evidence>
<evidence type="ECO:0000313" key="3">
    <source>
        <dbReference type="Proteomes" id="UP000472265"/>
    </source>
</evidence>
<dbReference type="GO" id="GO:0005634">
    <property type="term" value="C:nucleus"/>
    <property type="evidence" value="ECO:0007669"/>
    <property type="project" value="InterPro"/>
</dbReference>
<accession>A0A671XQS2</accession>
<name>A0A671XQS2_SPAAU</name>
<reference evidence="2" key="1">
    <citation type="submission" date="2021-04" db="EMBL/GenBank/DDBJ databases">
        <authorList>
            <consortium name="Wellcome Sanger Institute Data Sharing"/>
        </authorList>
    </citation>
    <scope>NUCLEOTIDE SEQUENCE [LARGE SCALE GENOMIC DNA]</scope>
</reference>
<keyword evidence="3" id="KW-1185">Reference proteome</keyword>
<proteinExistence type="predicted"/>
<dbReference type="InterPro" id="IPR036638">
    <property type="entry name" value="HLH_DNA-bd_sf"/>
</dbReference>
<dbReference type="Gene3D" id="3.30.450.20">
    <property type="entry name" value="PAS domain"/>
    <property type="match status" value="1"/>
</dbReference>
<gene>
    <name evidence="2" type="primary">BMAL1</name>
</gene>
<sequence length="247" mass="28591">MREGQNDLWPVQLLILYQYFNRVGDNHQGCNKKEESQSEKRRRDKRNSFIDELASLLPTCKSKSRKLNKLSVLRSAVNYYTEVNPKPVFFSDEELKHMIQRAADGFLFVVDCHQGKILFVSESVFKILNYSHVGAVQYFCYVLKKTEIFFHCANHLNSLWCALNCVMSVLLLKSVYISPSCVRPCSGVRSSFFCRMKYNKNMEDEDFLSSCSKINGSIHYLNNMLCLAEWSKSDAHTVVLLIISDYT</sequence>
<protein>
    <submittedName>
        <fullName evidence="2">Basic helix-loop-helix ARNT like 1</fullName>
    </submittedName>
</protein>
<dbReference type="InterPro" id="IPR011598">
    <property type="entry name" value="bHLH_dom"/>
</dbReference>
<dbReference type="Pfam" id="PF00010">
    <property type="entry name" value="HLH"/>
    <property type="match status" value="1"/>
</dbReference>
<evidence type="ECO:0000259" key="1">
    <source>
        <dbReference type="PROSITE" id="PS50888"/>
    </source>
</evidence>
<dbReference type="Gene3D" id="4.10.280.10">
    <property type="entry name" value="Helix-loop-helix DNA-binding domain"/>
    <property type="match status" value="1"/>
</dbReference>